<evidence type="ECO:0000313" key="2">
    <source>
        <dbReference type="Proteomes" id="UP000663828"/>
    </source>
</evidence>
<dbReference type="EMBL" id="CAJNOR010001410">
    <property type="protein sequence ID" value="CAF1138184.1"/>
    <property type="molecule type" value="Genomic_DNA"/>
</dbReference>
<name>A0A814RUR3_ADIRI</name>
<sequence>MVHQRPYTRLVCISATHSCYSFDLLDGNILLHAGGISRTDKGDELYDFLDWRKNLMKFRLKLFITGNHDVALDGTYYESH</sequence>
<dbReference type="PANTHER" id="PTHR12905">
    <property type="entry name" value="METALLOPHOSPHOESTERASE"/>
    <property type="match status" value="1"/>
</dbReference>
<dbReference type="Proteomes" id="UP000663828">
    <property type="component" value="Unassembled WGS sequence"/>
</dbReference>
<accession>A0A814RUR3</accession>
<protein>
    <recommendedName>
        <fullName evidence="3">Calcineurin-like phosphoesterase domain-containing protein</fullName>
    </recommendedName>
</protein>
<organism evidence="1 2">
    <name type="scientific">Adineta ricciae</name>
    <name type="common">Rotifer</name>
    <dbReference type="NCBI Taxonomy" id="249248"/>
    <lineage>
        <taxon>Eukaryota</taxon>
        <taxon>Metazoa</taxon>
        <taxon>Spiralia</taxon>
        <taxon>Gnathifera</taxon>
        <taxon>Rotifera</taxon>
        <taxon>Eurotatoria</taxon>
        <taxon>Bdelloidea</taxon>
        <taxon>Adinetida</taxon>
        <taxon>Adinetidae</taxon>
        <taxon>Adineta</taxon>
    </lineage>
</organism>
<proteinExistence type="predicted"/>
<comment type="caution">
    <text evidence="1">The sequence shown here is derived from an EMBL/GenBank/DDBJ whole genome shotgun (WGS) entry which is preliminary data.</text>
</comment>
<evidence type="ECO:0000313" key="1">
    <source>
        <dbReference type="EMBL" id="CAF1138184.1"/>
    </source>
</evidence>
<gene>
    <name evidence="1" type="ORF">XAT740_LOCUS20270</name>
</gene>
<dbReference type="AlphaFoldDB" id="A0A814RUR3"/>
<dbReference type="InterPro" id="IPR051693">
    <property type="entry name" value="UPF0046_metallophosphoest"/>
</dbReference>
<reference evidence="1" key="1">
    <citation type="submission" date="2021-02" db="EMBL/GenBank/DDBJ databases">
        <authorList>
            <person name="Nowell W R."/>
        </authorList>
    </citation>
    <scope>NUCLEOTIDE SEQUENCE</scope>
</reference>
<dbReference type="Gene3D" id="3.60.21.10">
    <property type="match status" value="1"/>
</dbReference>
<evidence type="ECO:0008006" key="3">
    <source>
        <dbReference type="Google" id="ProtNLM"/>
    </source>
</evidence>
<dbReference type="InterPro" id="IPR029052">
    <property type="entry name" value="Metallo-depent_PP-like"/>
</dbReference>
<keyword evidence="2" id="KW-1185">Reference proteome</keyword>
<dbReference type="PANTHER" id="PTHR12905:SF0">
    <property type="entry name" value="CALCINEURIN-LIKE PHOSPHOESTERASE DOMAIN-CONTAINING PROTEIN"/>
    <property type="match status" value="1"/>
</dbReference>